<feature type="compositionally biased region" description="Acidic residues" evidence="1">
    <location>
        <begin position="614"/>
        <end position="644"/>
    </location>
</feature>
<comment type="caution">
    <text evidence="2">The sequence shown here is derived from an EMBL/GenBank/DDBJ whole genome shotgun (WGS) entry which is preliminary data.</text>
</comment>
<dbReference type="FunCoup" id="D3B137">
    <property type="interactions" value="64"/>
</dbReference>
<dbReference type="RefSeq" id="XP_020437121.1">
    <property type="nucleotide sequence ID" value="XM_020573004.1"/>
</dbReference>
<proteinExistence type="predicted"/>
<evidence type="ECO:0000256" key="1">
    <source>
        <dbReference type="SAM" id="MobiDB-lite"/>
    </source>
</evidence>
<evidence type="ECO:0000313" key="2">
    <source>
        <dbReference type="EMBL" id="EFA85011.1"/>
    </source>
</evidence>
<dbReference type="Proteomes" id="UP000001396">
    <property type="component" value="Unassembled WGS sequence"/>
</dbReference>
<dbReference type="OMA" id="TKDYIWQ"/>
<organism evidence="2 3">
    <name type="scientific">Heterostelium pallidum (strain ATCC 26659 / Pp 5 / PN500)</name>
    <name type="common">Cellular slime mold</name>
    <name type="synonym">Polysphondylium pallidum</name>
    <dbReference type="NCBI Taxonomy" id="670386"/>
    <lineage>
        <taxon>Eukaryota</taxon>
        <taxon>Amoebozoa</taxon>
        <taxon>Evosea</taxon>
        <taxon>Eumycetozoa</taxon>
        <taxon>Dictyostelia</taxon>
        <taxon>Acytosteliales</taxon>
        <taxon>Acytosteliaceae</taxon>
        <taxon>Heterostelium</taxon>
    </lineage>
</organism>
<dbReference type="Pfam" id="PF07093">
    <property type="entry name" value="SGT1"/>
    <property type="match status" value="1"/>
</dbReference>
<sequence length="751" mass="85261">MGIDHFGYLLKRGMSNYAISDAEADKLIAALEGPNGASYDHGTDLEFAAHCREAQEFVNGSRFNLVNNPQGGFPNTPFHTNSRIIHNPSFFVDEGIVRPGYFLNMNNPNACDSESIESVKDEFIQFIKPIIGDYIWQLDPFFLNIDRNKKNHLYGKTRVNDSIEDEWFIVYLLVKLSERYREMSLTVRDNDGEFLLIEAAAVLQKWMKPATTHNRVFIRAGQITVLPMASSPAELDILPYKIDVDSALALMKSSNSNNINNINNSQYAKPSTPITNAINQRLSRFANGKYQKDQHQISAVSVPREVAYLLYCYPQVISDLVRVFCDRDPEDMASLVAMKRFPYDADSHVDCKIRFTRCLYAQIKQQRFNQPRQFKALPKPSAPNYSMAALGVKLHCAMEILYSRKTDHTTTLAWQNHLNHLKRSNYFGEEIKGSKLYKEKLEKAKKDWQEKQRRNDNDISGQNMRSKIAILIDQCLGDPNLSRESMMNFIQQSSNGMKETSDKWMDKIPTRYEDLLSELENKDKDSANMDINNITKSFQKMLNTTSSFEGIDFSSGLGSGSSGNKNNGGFDPEKFLSILKGVAGIGNEDHGMDLGGDGFEDEDDDLYKNIADYDFGEDDDDYDNEEAEDSDDEDRYSDSEQDSPLEFDYENIHMSNLKENGSGVNSKQSIGKYMKQMDFELSKTTVGQSFEKVQMKGDDLISKEQLEQENINRPVDLNFNLVKNIIGSLSSQQGLAGPASTLLKEFIENKK</sequence>
<evidence type="ECO:0000313" key="3">
    <source>
        <dbReference type="Proteomes" id="UP000001396"/>
    </source>
</evidence>
<dbReference type="InParanoid" id="D3B137"/>
<accession>D3B137</accession>
<name>D3B137_HETP5</name>
<dbReference type="STRING" id="670386.D3B137"/>
<keyword evidence="3" id="KW-1185">Reference proteome</keyword>
<dbReference type="InterPro" id="IPR010770">
    <property type="entry name" value="Ecd"/>
</dbReference>
<dbReference type="EMBL" id="ADBJ01000008">
    <property type="protein sequence ID" value="EFA85011.1"/>
    <property type="molecule type" value="Genomic_DNA"/>
</dbReference>
<dbReference type="GeneID" id="31357531"/>
<reference evidence="2 3" key="1">
    <citation type="journal article" date="2011" name="Genome Res.">
        <title>Phylogeny-wide analysis of social amoeba genomes highlights ancient origins for complex intercellular communication.</title>
        <authorList>
            <person name="Heidel A.J."/>
            <person name="Lawal H.M."/>
            <person name="Felder M."/>
            <person name="Schilde C."/>
            <person name="Helps N.R."/>
            <person name="Tunggal B."/>
            <person name="Rivero F."/>
            <person name="John U."/>
            <person name="Schleicher M."/>
            <person name="Eichinger L."/>
            <person name="Platzer M."/>
            <person name="Noegel A.A."/>
            <person name="Schaap P."/>
            <person name="Gloeckner G."/>
        </authorList>
    </citation>
    <scope>NUCLEOTIDE SEQUENCE [LARGE SCALE GENOMIC DNA]</scope>
    <source>
        <strain evidence="3">ATCC 26659 / Pp 5 / PN500</strain>
    </source>
</reference>
<protein>
    <submittedName>
        <fullName evidence="2">SGT1 protein</fullName>
    </submittedName>
</protein>
<dbReference type="PANTHER" id="PTHR13060:SF0">
    <property type="entry name" value="PROTEIN ECDYSONELESS HOMOLOG"/>
    <property type="match status" value="1"/>
</dbReference>
<feature type="region of interest" description="Disordered" evidence="1">
    <location>
        <begin position="612"/>
        <end position="644"/>
    </location>
</feature>
<dbReference type="GO" id="GO:0005634">
    <property type="term" value="C:nucleus"/>
    <property type="evidence" value="ECO:0007669"/>
    <property type="project" value="TreeGrafter"/>
</dbReference>
<dbReference type="PANTHER" id="PTHR13060">
    <property type="entry name" value="SGT1 PROTEIN HSGT1 SUPPRESSOR OF GCR2"/>
    <property type="match status" value="1"/>
</dbReference>
<gene>
    <name evidence="2" type="primary">ecd</name>
    <name evidence="2" type="ORF">PPL_02005</name>
</gene>
<dbReference type="AlphaFoldDB" id="D3B137"/>